<evidence type="ECO:0000256" key="3">
    <source>
        <dbReference type="ARBA" id="ARBA00022980"/>
    </source>
</evidence>
<dbReference type="EMBL" id="LAQJ01000224">
    <property type="protein sequence ID" value="KKO19022.1"/>
    <property type="molecule type" value="Genomic_DNA"/>
</dbReference>
<dbReference type="InterPro" id="IPR043141">
    <property type="entry name" value="Ribosomal_uL10-like_sf"/>
</dbReference>
<comment type="caution">
    <text evidence="7">The sequence shown here is derived from an EMBL/GenBank/DDBJ whole genome shotgun (WGS) entry which is preliminary data.</text>
</comment>
<evidence type="ECO:0000313" key="7">
    <source>
        <dbReference type="EMBL" id="KKO19022.1"/>
    </source>
</evidence>
<keyword evidence="4 6" id="KW-0687">Ribonucleoprotein</keyword>
<dbReference type="HAMAP" id="MF_00362">
    <property type="entry name" value="Ribosomal_uL10"/>
    <property type="match status" value="1"/>
</dbReference>
<protein>
    <recommendedName>
        <fullName evidence="5 6">Large ribosomal subunit protein uL10</fullName>
    </recommendedName>
</protein>
<name>A0A0M2UT46_9BACT</name>
<keyword evidence="6" id="KW-0694">RNA-binding</keyword>
<dbReference type="AlphaFoldDB" id="A0A0M2UT46"/>
<dbReference type="SUPFAM" id="SSF160369">
    <property type="entry name" value="Ribosomal protein L10-like"/>
    <property type="match status" value="1"/>
</dbReference>
<evidence type="ECO:0000313" key="8">
    <source>
        <dbReference type="Proteomes" id="UP000034954"/>
    </source>
</evidence>
<dbReference type="Gene3D" id="3.30.70.1730">
    <property type="match status" value="1"/>
</dbReference>
<evidence type="ECO:0000256" key="5">
    <source>
        <dbReference type="ARBA" id="ARBA00035202"/>
    </source>
</evidence>
<dbReference type="Proteomes" id="UP000034954">
    <property type="component" value="Unassembled WGS sequence"/>
</dbReference>
<dbReference type="InterPro" id="IPR022973">
    <property type="entry name" value="Ribosomal_uL10_bac"/>
</dbReference>
<dbReference type="GO" id="GO:0005840">
    <property type="term" value="C:ribosome"/>
    <property type="evidence" value="ECO:0007669"/>
    <property type="project" value="UniProtKB-KW"/>
</dbReference>
<comment type="subunit">
    <text evidence="6">Part of the ribosomal stalk of the 50S ribosomal subunit. The N-terminus interacts with L11 and the large rRNA to form the base of the stalk. The C-terminus forms an elongated spine to which L12 dimers bind in a sequential fashion forming a multimeric L10(L12)X complex.</text>
</comment>
<dbReference type="NCBIfam" id="NF000955">
    <property type="entry name" value="PRK00099.1-1"/>
    <property type="match status" value="1"/>
</dbReference>
<proteinExistence type="inferred from homology"/>
<dbReference type="InterPro" id="IPR001790">
    <property type="entry name" value="Ribosomal_uL10"/>
</dbReference>
<comment type="function">
    <text evidence="1 6">Forms part of the ribosomal stalk, playing a central role in the interaction of the ribosome with GTP-bound translation factors.</text>
</comment>
<accession>A0A0M2UT46</accession>
<dbReference type="GO" id="GO:0006412">
    <property type="term" value="P:translation"/>
    <property type="evidence" value="ECO:0007669"/>
    <property type="project" value="UniProtKB-UniRule"/>
</dbReference>
<keyword evidence="8" id="KW-1185">Reference proteome</keyword>
<dbReference type="Pfam" id="PF00466">
    <property type="entry name" value="Ribosomal_L10"/>
    <property type="match status" value="1"/>
</dbReference>
<reference evidence="7 8" key="1">
    <citation type="journal article" date="2013" name="BMC Microbiol.">
        <title>Identification of the type II cytochrome c maturation pathway in anammox bacteria by comparative genomics.</title>
        <authorList>
            <person name="Ferousi C."/>
            <person name="Speth D.R."/>
            <person name="Reimann J."/>
            <person name="Op den Camp H.J."/>
            <person name="Allen J.W."/>
            <person name="Keltjens J.T."/>
            <person name="Jetten M.S."/>
        </authorList>
    </citation>
    <scope>NUCLEOTIDE SEQUENCE [LARGE SCALE GENOMIC DNA]</scope>
    <source>
        <strain evidence="7">RU1</strain>
    </source>
</reference>
<organism evidence="7 8">
    <name type="scientific">Candidatus Brocadia fulgida</name>
    <dbReference type="NCBI Taxonomy" id="380242"/>
    <lineage>
        <taxon>Bacteria</taxon>
        <taxon>Pseudomonadati</taxon>
        <taxon>Planctomycetota</taxon>
        <taxon>Candidatus Brocadiia</taxon>
        <taxon>Candidatus Brocadiales</taxon>
        <taxon>Candidatus Brocadiaceae</taxon>
        <taxon>Candidatus Brocadia</taxon>
    </lineage>
</organism>
<evidence type="ECO:0000256" key="6">
    <source>
        <dbReference type="HAMAP-Rule" id="MF_00362"/>
    </source>
</evidence>
<evidence type="ECO:0000256" key="2">
    <source>
        <dbReference type="ARBA" id="ARBA00008889"/>
    </source>
</evidence>
<comment type="similarity">
    <text evidence="2 6">Belongs to the universal ribosomal protein uL10 family.</text>
</comment>
<evidence type="ECO:0000256" key="4">
    <source>
        <dbReference type="ARBA" id="ARBA00023274"/>
    </source>
</evidence>
<keyword evidence="6" id="KW-0699">rRNA-binding</keyword>
<sequence>MANEIKEAIVKEMVSSYRGKSNYLVAGYQGITALEFDQLRKDLRKKKISLGIVKNSLAGIAFKEIGVHGIVDLLKGPTAIITGDDDPVLMAKETIGWVKKIPLLSLRGGLVDGAMVSVHDINDLAKLPSMPVLRTQIITGIHAPIVGVAGAFNAVLRGLVTVFQAMKDKKEKEGV</sequence>
<dbReference type="InterPro" id="IPR047865">
    <property type="entry name" value="Ribosomal_uL10_bac_type"/>
</dbReference>
<evidence type="ECO:0000256" key="1">
    <source>
        <dbReference type="ARBA" id="ARBA00002633"/>
    </source>
</evidence>
<gene>
    <name evidence="6" type="primary">rplJ</name>
    <name evidence="7" type="ORF">BROFUL_02265</name>
</gene>
<dbReference type="GO" id="GO:0070180">
    <property type="term" value="F:large ribosomal subunit rRNA binding"/>
    <property type="evidence" value="ECO:0007669"/>
    <property type="project" value="UniProtKB-UniRule"/>
</dbReference>
<dbReference type="PANTHER" id="PTHR11560">
    <property type="entry name" value="39S RIBOSOMAL PROTEIN L10, MITOCHONDRIAL"/>
    <property type="match status" value="1"/>
</dbReference>
<keyword evidence="3 6" id="KW-0689">Ribosomal protein</keyword>
<dbReference type="CDD" id="cd05797">
    <property type="entry name" value="Ribosomal_L10"/>
    <property type="match status" value="1"/>
</dbReference>
<dbReference type="Gene3D" id="6.10.250.290">
    <property type="match status" value="1"/>
</dbReference>
<dbReference type="GO" id="GO:1990904">
    <property type="term" value="C:ribonucleoprotein complex"/>
    <property type="evidence" value="ECO:0007669"/>
    <property type="project" value="UniProtKB-KW"/>
</dbReference>